<proteinExistence type="predicted"/>
<dbReference type="Proteomes" id="UP000022272">
    <property type="component" value="Unassembled WGS sequence"/>
</dbReference>
<protein>
    <submittedName>
        <fullName evidence="1">Uncharacterized protein</fullName>
    </submittedName>
</protein>
<name>A0A016A7I4_BACFG</name>
<dbReference type="EMBL" id="JGDM01000082">
    <property type="protein sequence ID" value="EXZ43059.1"/>
    <property type="molecule type" value="Genomic_DNA"/>
</dbReference>
<accession>A0A016A7I4</accession>
<organism evidence="1 2">
    <name type="scientific">Bacteroides fragilis str. 2-F-2 #4</name>
    <dbReference type="NCBI Taxonomy" id="1339280"/>
    <lineage>
        <taxon>Bacteria</taxon>
        <taxon>Pseudomonadati</taxon>
        <taxon>Bacteroidota</taxon>
        <taxon>Bacteroidia</taxon>
        <taxon>Bacteroidales</taxon>
        <taxon>Bacteroidaceae</taxon>
        <taxon>Bacteroides</taxon>
    </lineage>
</organism>
<gene>
    <name evidence="1" type="ORF">M076_3739</name>
</gene>
<sequence>MVSNGNNFISENNESIGVLILRFSGIEIDVICKEDDSLLFLLLLHESNRKKSKEYKRTFVFMELVGLIKSNNH</sequence>
<evidence type="ECO:0000313" key="2">
    <source>
        <dbReference type="Proteomes" id="UP000022272"/>
    </source>
</evidence>
<reference evidence="1 2" key="1">
    <citation type="submission" date="2014-02" db="EMBL/GenBank/DDBJ databases">
        <authorList>
            <person name="Sears C."/>
            <person name="Carroll K."/>
            <person name="Sack B.R."/>
            <person name="Qadri F."/>
            <person name="Myers L.L."/>
            <person name="Chung G.-T."/>
            <person name="Escheverria P."/>
            <person name="Fraser C.M."/>
            <person name="Sadzewicz L."/>
            <person name="Shefchek K.A."/>
            <person name="Tallon L."/>
            <person name="Das S.P."/>
            <person name="Daugherty S."/>
            <person name="Mongodin E.F."/>
        </authorList>
    </citation>
    <scope>NUCLEOTIDE SEQUENCE [LARGE SCALE GENOMIC DNA]</scope>
    <source>
        <strain evidence="1 2">2-F-2 #4</strain>
    </source>
</reference>
<evidence type="ECO:0000313" key="1">
    <source>
        <dbReference type="EMBL" id="EXZ43059.1"/>
    </source>
</evidence>
<comment type="caution">
    <text evidence="1">The sequence shown here is derived from an EMBL/GenBank/DDBJ whole genome shotgun (WGS) entry which is preliminary data.</text>
</comment>
<dbReference type="AlphaFoldDB" id="A0A016A7I4"/>